<feature type="domain" description="Response regulatory" evidence="23">
    <location>
        <begin position="18"/>
        <end position="134"/>
    </location>
</feature>
<feature type="modified residue" description="4-aspartylphosphate" evidence="21">
    <location>
        <position position="69"/>
    </location>
</feature>
<dbReference type="InterPro" id="IPR003594">
    <property type="entry name" value="HATPase_dom"/>
</dbReference>
<organism evidence="26 27">
    <name type="scientific">Steroidobacter agaridevorans</name>
    <dbReference type="NCBI Taxonomy" id="2695856"/>
    <lineage>
        <taxon>Bacteria</taxon>
        <taxon>Pseudomonadati</taxon>
        <taxon>Pseudomonadota</taxon>
        <taxon>Gammaproteobacteria</taxon>
        <taxon>Steroidobacterales</taxon>
        <taxon>Steroidobacteraceae</taxon>
        <taxon>Steroidobacter</taxon>
    </lineage>
</organism>
<reference evidence="27" key="1">
    <citation type="submission" date="2020-01" db="EMBL/GenBank/DDBJ databases">
        <title>'Steroidobacter agaridevorans' sp. nov., agar-degrading bacteria isolated from rhizosphere soils.</title>
        <authorList>
            <person name="Ikenaga M."/>
            <person name="Kataoka M."/>
            <person name="Murouchi A."/>
            <person name="Katsuragi S."/>
            <person name="Sakai M."/>
        </authorList>
    </citation>
    <scope>NUCLEOTIDE SEQUENCE [LARGE SCALE GENOMIC DNA]</scope>
    <source>
        <strain evidence="27">YU21-B</strain>
    </source>
</reference>
<dbReference type="InterPro" id="IPR004358">
    <property type="entry name" value="Sig_transdc_His_kin-like_C"/>
</dbReference>
<dbReference type="InterPro" id="IPR035965">
    <property type="entry name" value="PAS-like_dom_sf"/>
</dbReference>
<dbReference type="PANTHER" id="PTHR24421:SF37">
    <property type="entry name" value="SENSOR HISTIDINE KINASE NARS"/>
    <property type="match status" value="1"/>
</dbReference>
<evidence type="ECO:0000313" key="26">
    <source>
        <dbReference type="EMBL" id="GFE78749.1"/>
    </source>
</evidence>
<keyword evidence="27" id="KW-1185">Reference proteome</keyword>
<dbReference type="SUPFAM" id="SSF55874">
    <property type="entry name" value="ATPase domain of HSP90 chaperone/DNA topoisomerase II/histidine kinase"/>
    <property type="match status" value="1"/>
</dbReference>
<keyword evidence="7" id="KW-1003">Cell membrane</keyword>
<dbReference type="PROSITE" id="PS50109">
    <property type="entry name" value="HIS_KIN"/>
    <property type="match status" value="1"/>
</dbReference>
<accession>A0A829Y663</accession>
<dbReference type="GO" id="GO:0046872">
    <property type="term" value="F:metal ion binding"/>
    <property type="evidence" value="ECO:0007669"/>
    <property type="project" value="UniProtKB-KW"/>
</dbReference>
<evidence type="ECO:0000256" key="3">
    <source>
        <dbReference type="ARBA" id="ARBA00004496"/>
    </source>
</evidence>
<evidence type="ECO:0000256" key="11">
    <source>
        <dbReference type="ARBA" id="ARBA00022692"/>
    </source>
</evidence>
<evidence type="ECO:0000256" key="20">
    <source>
        <dbReference type="ARBA" id="ARBA00030800"/>
    </source>
</evidence>
<dbReference type="GO" id="GO:0046983">
    <property type="term" value="F:protein dimerization activity"/>
    <property type="evidence" value="ECO:0007669"/>
    <property type="project" value="InterPro"/>
</dbReference>
<dbReference type="Gene3D" id="3.30.565.10">
    <property type="entry name" value="Histidine kinase-like ATPase, C-terminal domain"/>
    <property type="match status" value="1"/>
</dbReference>
<dbReference type="GO" id="GO:0005886">
    <property type="term" value="C:plasma membrane"/>
    <property type="evidence" value="ECO:0007669"/>
    <property type="project" value="UniProtKB-SubCell"/>
</dbReference>
<sequence>MYKLGTTDMKKDSTEPLHFVLLEDDPNDAELIQLQLARNDLDITWRHVMSESDFRAALAGTPPDLVLADYTLPGFDGLAALRIVLERSADIPFIFVSGSLGEERAIEALKSGATDYVLKDRLQRLPMVVNRALSETRVRRERRLAQTALEEQRVLLSTLIDSLPEIIYAVDTENRVTVVNRALLETLNKKREEVIGRLLSELWTEENVVDMEGQAATTMRTGRPLTDQERAWIGLDGSVRWFTITHVPLRDHGTVSGLVCTVQEVTQRKELEQEILEISNREQRRLGSDLHDGLGQELTGLSLLMKGLEMQMARESPQYSAQVTKITDLLARAIQSTRSLARGLAPVNLERGGLPEALKHLVARCTDMYSMETTFTMGGQKLPDLEEGAATHLYRIAQEASTNAARYARATSINIDLRSTGRKLQLSISDNGIGLSAGLAQGRPGMGLKIMEYRARMLGGSISFDEPGAGTRITLTAPLHLLRQSKDKKRLAASG</sequence>
<dbReference type="Gene3D" id="1.20.5.1930">
    <property type="match status" value="1"/>
</dbReference>
<evidence type="ECO:0000256" key="16">
    <source>
        <dbReference type="ARBA" id="ARBA00023012"/>
    </source>
</evidence>
<evidence type="ECO:0000256" key="19">
    <source>
        <dbReference type="ARBA" id="ARBA00024827"/>
    </source>
</evidence>
<dbReference type="SUPFAM" id="SSF52172">
    <property type="entry name" value="CheY-like"/>
    <property type="match status" value="1"/>
</dbReference>
<dbReference type="InterPro" id="IPR011006">
    <property type="entry name" value="CheY-like_superfamily"/>
</dbReference>
<evidence type="ECO:0000256" key="2">
    <source>
        <dbReference type="ARBA" id="ARBA00001966"/>
    </source>
</evidence>
<evidence type="ECO:0000256" key="17">
    <source>
        <dbReference type="ARBA" id="ARBA00023014"/>
    </source>
</evidence>
<dbReference type="CDD" id="cd00130">
    <property type="entry name" value="PAS"/>
    <property type="match status" value="1"/>
</dbReference>
<dbReference type="InterPro" id="IPR011712">
    <property type="entry name" value="Sig_transdc_His_kin_sub3_dim/P"/>
</dbReference>
<evidence type="ECO:0000256" key="10">
    <source>
        <dbReference type="ARBA" id="ARBA00022679"/>
    </source>
</evidence>
<evidence type="ECO:0000256" key="1">
    <source>
        <dbReference type="ARBA" id="ARBA00000085"/>
    </source>
</evidence>
<comment type="catalytic activity">
    <reaction evidence="1">
        <text>ATP + protein L-histidine = ADP + protein N-phospho-L-histidine.</text>
        <dbReference type="EC" id="2.7.13.3"/>
    </reaction>
</comment>
<dbReference type="PROSITE" id="PS50112">
    <property type="entry name" value="PAS"/>
    <property type="match status" value="1"/>
</dbReference>
<evidence type="ECO:0000256" key="12">
    <source>
        <dbReference type="ARBA" id="ARBA00022723"/>
    </source>
</evidence>
<dbReference type="InterPro" id="IPR000014">
    <property type="entry name" value="PAS"/>
</dbReference>
<evidence type="ECO:0000256" key="14">
    <source>
        <dbReference type="ARBA" id="ARBA00022989"/>
    </source>
</evidence>
<keyword evidence="13" id="KW-0418">Kinase</keyword>
<evidence type="ECO:0000259" key="22">
    <source>
        <dbReference type="PROSITE" id="PS50109"/>
    </source>
</evidence>
<proteinExistence type="predicted"/>
<evidence type="ECO:0000259" key="25">
    <source>
        <dbReference type="PROSITE" id="PS50113"/>
    </source>
</evidence>
<evidence type="ECO:0000256" key="4">
    <source>
        <dbReference type="ARBA" id="ARBA00004651"/>
    </source>
</evidence>
<name>A0A829Y663_9GAMM</name>
<feature type="domain" description="Histidine kinase" evidence="22">
    <location>
        <begin position="289"/>
        <end position="481"/>
    </location>
</feature>
<dbReference type="CDD" id="cd00156">
    <property type="entry name" value="REC"/>
    <property type="match status" value="1"/>
</dbReference>
<dbReference type="InterPro" id="IPR001789">
    <property type="entry name" value="Sig_transdc_resp-reg_receiver"/>
</dbReference>
<evidence type="ECO:0000256" key="21">
    <source>
        <dbReference type="PROSITE-ProRule" id="PRU00169"/>
    </source>
</evidence>
<comment type="subcellular location">
    <subcellularLocation>
        <location evidence="4">Cell membrane</location>
        <topology evidence="4">Multi-pass membrane protein</topology>
    </subcellularLocation>
    <subcellularLocation>
        <location evidence="3">Cytoplasm</location>
    </subcellularLocation>
</comment>
<dbReference type="SMART" id="SM00448">
    <property type="entry name" value="REC"/>
    <property type="match status" value="1"/>
</dbReference>
<dbReference type="NCBIfam" id="TIGR00229">
    <property type="entry name" value="sensory_box"/>
    <property type="match status" value="1"/>
</dbReference>
<comment type="caution">
    <text evidence="26">The sequence shown here is derived from an EMBL/GenBank/DDBJ whole genome shotgun (WGS) entry which is preliminary data.</text>
</comment>
<keyword evidence="17" id="KW-0411">Iron-sulfur</keyword>
<dbReference type="SMART" id="SM00091">
    <property type="entry name" value="PAS"/>
    <property type="match status" value="1"/>
</dbReference>
<feature type="domain" description="PAC" evidence="25">
    <location>
        <begin position="226"/>
        <end position="277"/>
    </location>
</feature>
<dbReference type="EMBL" id="BLJN01000001">
    <property type="protein sequence ID" value="GFE78749.1"/>
    <property type="molecule type" value="Genomic_DNA"/>
</dbReference>
<keyword evidence="9" id="KW-0963">Cytoplasm</keyword>
<dbReference type="SMART" id="SM00086">
    <property type="entry name" value="PAC"/>
    <property type="match status" value="1"/>
</dbReference>
<keyword evidence="8" id="KW-0004">4Fe-4S</keyword>
<evidence type="ECO:0000256" key="15">
    <source>
        <dbReference type="ARBA" id="ARBA00023004"/>
    </source>
</evidence>
<evidence type="ECO:0000256" key="6">
    <source>
        <dbReference type="ARBA" id="ARBA00017322"/>
    </source>
</evidence>
<dbReference type="AlphaFoldDB" id="A0A829Y663"/>
<dbReference type="InterPro" id="IPR005467">
    <property type="entry name" value="His_kinase_dom"/>
</dbReference>
<dbReference type="SMART" id="SM00387">
    <property type="entry name" value="HATPase_c"/>
    <property type="match status" value="1"/>
</dbReference>
<gene>
    <name evidence="26" type="ORF">GCM10011487_07490</name>
</gene>
<dbReference type="PRINTS" id="PR00344">
    <property type="entry name" value="BCTRLSENSOR"/>
</dbReference>
<dbReference type="InterPro" id="IPR000700">
    <property type="entry name" value="PAS-assoc_C"/>
</dbReference>
<keyword evidence="10" id="KW-0808">Transferase</keyword>
<dbReference type="InterPro" id="IPR050482">
    <property type="entry name" value="Sensor_HK_TwoCompSys"/>
</dbReference>
<dbReference type="PROSITE" id="PS50110">
    <property type="entry name" value="RESPONSE_REGULATORY"/>
    <property type="match status" value="1"/>
</dbReference>
<dbReference type="SUPFAM" id="SSF55785">
    <property type="entry name" value="PYP-like sensor domain (PAS domain)"/>
    <property type="match status" value="1"/>
</dbReference>
<keyword evidence="21" id="KW-0597">Phosphoprotein</keyword>
<dbReference type="InterPro" id="IPR036890">
    <property type="entry name" value="HATPase_C_sf"/>
</dbReference>
<dbReference type="Pfam" id="PF00072">
    <property type="entry name" value="Response_reg"/>
    <property type="match status" value="1"/>
</dbReference>
<dbReference type="GO" id="GO:0051539">
    <property type="term" value="F:4 iron, 4 sulfur cluster binding"/>
    <property type="evidence" value="ECO:0007669"/>
    <property type="project" value="UniProtKB-KW"/>
</dbReference>
<keyword evidence="15" id="KW-0408">Iron</keyword>
<keyword evidence="11" id="KW-0812">Transmembrane</keyword>
<evidence type="ECO:0000256" key="7">
    <source>
        <dbReference type="ARBA" id="ARBA00022475"/>
    </source>
</evidence>
<dbReference type="InterPro" id="IPR013656">
    <property type="entry name" value="PAS_4"/>
</dbReference>
<evidence type="ECO:0000259" key="23">
    <source>
        <dbReference type="PROSITE" id="PS50110"/>
    </source>
</evidence>
<dbReference type="EC" id="2.7.13.3" evidence="5"/>
<comment type="function">
    <text evidence="19">Member of the two-component regulatory system NreB/NreC involved in the control of dissimilatory nitrate/nitrite reduction in response to oxygen. NreB functions as a direct oxygen sensor histidine kinase which is autophosphorylated, in the absence of oxygen, probably at the conserved histidine residue, and transfers its phosphate group probably to a conserved aspartate residue of NreC. NreB/NreC activates the expression of the nitrate (narGHJI) and nitrite (nir) reductase operons, as well as the putative nitrate transporter gene narT.</text>
</comment>
<dbReference type="Pfam" id="PF07730">
    <property type="entry name" value="HisKA_3"/>
    <property type="match status" value="1"/>
</dbReference>
<dbReference type="Gene3D" id="3.40.50.2300">
    <property type="match status" value="1"/>
</dbReference>
<keyword evidence="14" id="KW-1133">Transmembrane helix</keyword>
<dbReference type="PANTHER" id="PTHR24421">
    <property type="entry name" value="NITRATE/NITRITE SENSOR PROTEIN NARX-RELATED"/>
    <property type="match status" value="1"/>
</dbReference>
<dbReference type="InterPro" id="IPR001610">
    <property type="entry name" value="PAC"/>
</dbReference>
<dbReference type="CDD" id="cd16917">
    <property type="entry name" value="HATPase_UhpB-NarQ-NarX-like"/>
    <property type="match status" value="1"/>
</dbReference>
<protein>
    <recommendedName>
        <fullName evidence="6">Oxygen sensor histidine kinase NreB</fullName>
        <ecNumber evidence="5">2.7.13.3</ecNumber>
    </recommendedName>
    <alternativeName>
        <fullName evidence="20">Nitrogen regulation protein B</fullName>
    </alternativeName>
</protein>
<evidence type="ECO:0000256" key="5">
    <source>
        <dbReference type="ARBA" id="ARBA00012438"/>
    </source>
</evidence>
<keyword evidence="12" id="KW-0479">Metal-binding</keyword>
<dbReference type="Gene3D" id="3.30.450.20">
    <property type="entry name" value="PAS domain"/>
    <property type="match status" value="1"/>
</dbReference>
<evidence type="ECO:0000256" key="13">
    <source>
        <dbReference type="ARBA" id="ARBA00022777"/>
    </source>
</evidence>
<evidence type="ECO:0000256" key="9">
    <source>
        <dbReference type="ARBA" id="ARBA00022490"/>
    </source>
</evidence>
<evidence type="ECO:0000313" key="27">
    <source>
        <dbReference type="Proteomes" id="UP000445000"/>
    </source>
</evidence>
<evidence type="ECO:0000259" key="24">
    <source>
        <dbReference type="PROSITE" id="PS50112"/>
    </source>
</evidence>
<comment type="cofactor">
    <cofactor evidence="2">
        <name>[4Fe-4S] cluster</name>
        <dbReference type="ChEBI" id="CHEBI:49883"/>
    </cofactor>
</comment>
<dbReference type="Pfam" id="PF08448">
    <property type="entry name" value="PAS_4"/>
    <property type="match status" value="1"/>
</dbReference>
<dbReference type="Proteomes" id="UP000445000">
    <property type="component" value="Unassembled WGS sequence"/>
</dbReference>
<dbReference type="GO" id="GO:0000155">
    <property type="term" value="F:phosphorelay sensor kinase activity"/>
    <property type="evidence" value="ECO:0007669"/>
    <property type="project" value="InterPro"/>
</dbReference>
<keyword evidence="16" id="KW-0902">Two-component regulatory system</keyword>
<dbReference type="PROSITE" id="PS50113">
    <property type="entry name" value="PAC"/>
    <property type="match status" value="1"/>
</dbReference>
<feature type="domain" description="PAS" evidence="24">
    <location>
        <begin position="152"/>
        <end position="222"/>
    </location>
</feature>
<dbReference type="GO" id="GO:0005737">
    <property type="term" value="C:cytoplasm"/>
    <property type="evidence" value="ECO:0007669"/>
    <property type="project" value="UniProtKB-SubCell"/>
</dbReference>
<keyword evidence="18" id="KW-0472">Membrane</keyword>
<dbReference type="Pfam" id="PF02518">
    <property type="entry name" value="HATPase_c"/>
    <property type="match status" value="1"/>
</dbReference>
<evidence type="ECO:0000256" key="18">
    <source>
        <dbReference type="ARBA" id="ARBA00023136"/>
    </source>
</evidence>
<evidence type="ECO:0000256" key="8">
    <source>
        <dbReference type="ARBA" id="ARBA00022485"/>
    </source>
</evidence>